<feature type="domain" description="AMP-dependent synthetase/ligase" evidence="3">
    <location>
        <begin position="30"/>
        <end position="402"/>
    </location>
</feature>
<dbReference type="PROSITE" id="PS00455">
    <property type="entry name" value="AMP_BINDING"/>
    <property type="match status" value="1"/>
</dbReference>
<sequence>MMLTLHDPQKTREHYASGAWQHDTMYGLLAKHVAQRPSAVALRDNFTTLTWREVFHAVEALAETLHNTGLQAGDRVAIWLPSRVESVMILLACSRNGYVCCPSMHQSYTADEIITLLKRVDCKAFFTTPGYGSDAAKHPVFEKLGEVKSLRATFVCGAHFDQAASPIVGTVPYPKEAANVGSQPAPVENPDKIVYLAFTSGTTGLPKGVMHSDNTLLANGRSMVKDWHHNTDTILLTLSPLSHHIGTVAAEQWLSAGMQLAIHNYASGIPAIEWIIGSQATYVMGVPTHAMDILEEFRKRGLSTLGQVKSFYMAGSPIPREVAEQFLRIGITPQNVYGMTENGSHQYTLPTDPTNTIVATCGRSGLGYEVRIFDAEHPDNEVPIGQVGEIGGRGGVLTLGYFDDQTATERSFNSSGWFMSGDLGVLDEQGCLQIVGRKKDLIIRGGHNIHPARIEDLAHRHANIVKAAAFPIADDRLGERVCLAVLKRTDDDLNPEEVLQHLYAVGLSKYDMPEFFIVMPAFPLTASGKILKRELVEMAKRGDLQPTPVRWKNPESARST</sequence>
<keyword evidence="2 5" id="KW-0436">Ligase</keyword>
<dbReference type="GO" id="GO:0006631">
    <property type="term" value="P:fatty acid metabolic process"/>
    <property type="evidence" value="ECO:0007669"/>
    <property type="project" value="TreeGrafter"/>
</dbReference>
<evidence type="ECO:0000259" key="3">
    <source>
        <dbReference type="Pfam" id="PF00501"/>
    </source>
</evidence>
<dbReference type="EMBL" id="JAHXRI010000007">
    <property type="protein sequence ID" value="MBZ1350955.1"/>
    <property type="molecule type" value="Genomic_DNA"/>
</dbReference>
<comment type="similarity">
    <text evidence="1">Belongs to the ATP-dependent AMP-binding enzyme family.</text>
</comment>
<gene>
    <name evidence="5" type="ORF">KZZ10_09895</name>
</gene>
<comment type="caution">
    <text evidence="5">The sequence shown here is derived from an EMBL/GenBank/DDBJ whole genome shotgun (WGS) entry which is preliminary data.</text>
</comment>
<dbReference type="Pfam" id="PF13193">
    <property type="entry name" value="AMP-binding_C"/>
    <property type="match status" value="1"/>
</dbReference>
<dbReference type="InterPro" id="IPR045851">
    <property type="entry name" value="AMP-bd_C_sf"/>
</dbReference>
<accession>A0A953NCT8</accession>
<dbReference type="GO" id="GO:0031956">
    <property type="term" value="F:medium-chain fatty acid-CoA ligase activity"/>
    <property type="evidence" value="ECO:0007669"/>
    <property type="project" value="TreeGrafter"/>
</dbReference>
<dbReference type="SUPFAM" id="SSF56801">
    <property type="entry name" value="Acetyl-CoA synthetase-like"/>
    <property type="match status" value="1"/>
</dbReference>
<protein>
    <submittedName>
        <fullName evidence="5">Acyl--CoA ligase</fullName>
    </submittedName>
</protein>
<feature type="domain" description="AMP-binding enzyme C-terminal" evidence="4">
    <location>
        <begin position="454"/>
        <end position="529"/>
    </location>
</feature>
<proteinExistence type="inferred from homology"/>
<dbReference type="Gene3D" id="3.40.50.12780">
    <property type="entry name" value="N-terminal domain of ligase-like"/>
    <property type="match status" value="1"/>
</dbReference>
<dbReference type="InterPro" id="IPR025110">
    <property type="entry name" value="AMP-bd_C"/>
</dbReference>
<dbReference type="PANTHER" id="PTHR43201">
    <property type="entry name" value="ACYL-COA SYNTHETASE"/>
    <property type="match status" value="1"/>
</dbReference>
<dbReference type="Proteomes" id="UP000739565">
    <property type="component" value="Unassembled WGS sequence"/>
</dbReference>
<reference evidence="5" key="1">
    <citation type="submission" date="2021-07" db="EMBL/GenBank/DDBJ databases">
        <title>New genus and species of the family Alcaligenaceae.</title>
        <authorList>
            <person name="Hahn M.W."/>
        </authorList>
    </citation>
    <scope>NUCLEOTIDE SEQUENCE</scope>
    <source>
        <strain evidence="5">LF4-65</strain>
    </source>
</reference>
<name>A0A953NCT8_9BURK</name>
<evidence type="ECO:0000313" key="5">
    <source>
        <dbReference type="EMBL" id="MBZ1350955.1"/>
    </source>
</evidence>
<dbReference type="InterPro" id="IPR042099">
    <property type="entry name" value="ANL_N_sf"/>
</dbReference>
<evidence type="ECO:0000313" key="6">
    <source>
        <dbReference type="Proteomes" id="UP000739565"/>
    </source>
</evidence>
<dbReference type="InterPro" id="IPR000873">
    <property type="entry name" value="AMP-dep_synth/lig_dom"/>
</dbReference>
<organism evidence="5 6">
    <name type="scientific">Zwartia hollandica</name>
    <dbReference type="NCBI Taxonomy" id="324606"/>
    <lineage>
        <taxon>Bacteria</taxon>
        <taxon>Pseudomonadati</taxon>
        <taxon>Pseudomonadota</taxon>
        <taxon>Betaproteobacteria</taxon>
        <taxon>Burkholderiales</taxon>
        <taxon>Alcaligenaceae</taxon>
        <taxon>Zwartia</taxon>
    </lineage>
</organism>
<dbReference type="Gene3D" id="3.30.300.30">
    <property type="match status" value="1"/>
</dbReference>
<evidence type="ECO:0000259" key="4">
    <source>
        <dbReference type="Pfam" id="PF13193"/>
    </source>
</evidence>
<dbReference type="RefSeq" id="WP_259661357.1">
    <property type="nucleotide sequence ID" value="NZ_JAHXRI010000007.1"/>
</dbReference>
<dbReference type="PANTHER" id="PTHR43201:SF5">
    <property type="entry name" value="MEDIUM-CHAIN ACYL-COA LIGASE ACSF2, MITOCHONDRIAL"/>
    <property type="match status" value="1"/>
</dbReference>
<dbReference type="InterPro" id="IPR020845">
    <property type="entry name" value="AMP-binding_CS"/>
</dbReference>
<keyword evidence="6" id="KW-1185">Reference proteome</keyword>
<evidence type="ECO:0000256" key="2">
    <source>
        <dbReference type="ARBA" id="ARBA00022598"/>
    </source>
</evidence>
<evidence type="ECO:0000256" key="1">
    <source>
        <dbReference type="ARBA" id="ARBA00006432"/>
    </source>
</evidence>
<dbReference type="Pfam" id="PF00501">
    <property type="entry name" value="AMP-binding"/>
    <property type="match status" value="1"/>
</dbReference>
<dbReference type="AlphaFoldDB" id="A0A953NCT8"/>